<feature type="compositionally biased region" description="Basic and acidic residues" evidence="2">
    <location>
        <begin position="590"/>
        <end position="602"/>
    </location>
</feature>
<keyword evidence="5" id="KW-1185">Reference proteome</keyword>
<dbReference type="KEGG" id="lpan:LPMP_342770"/>
<sequence>MPCVLLLLLLPPLIPVLSHRCFSRTLLPVHTFRHPANTAHSSSVVNMSQQRSTRALPTLRHTTPGIHSTGTTRTARVYKKNAFSLDGCLRPLPTRVAAPLASPLGPAAGGDSLVNLGEAPSPAEALMAITCAPPAEKPVSSSSSLYPTVESWRSQLLRCETELRELLACGVHDPPSLNRTLKTMELFDRVSCIIQAQPNTSFIGDLLRLFRVEFCRSIFVAQSNDDAVGDNSDTTGSITGTQPHRGEGTDGDNLRRLKDGSSLRKDSGLTQTYFDEVESLRRAKVFLTAALGKSTSGESLVLLQRCVEEKDEQIAWYEAELERVRRQFDQVTDECRRLRQKLEADAQEAATIHRQLQRDIQNLHVENKDVQLRLFRLRKQVSSNVSNHLREGYRQLKLSKIAQTQSLFDEGDERVVLLVLLGQVESRVNEILDAYDNDFVLTTEASRRELRKAMTDDVVVLLEDMHFCDAAYRRLVAAHRTGGNSGKTMVADDDAVQAGAHGIPLELVHSGNDEEAPDETDGFVAILFDQRVYEYFQARHAMQARLQQYQAMNDITPLQTKATRTAPGSAMGSIELDPPMLHQESQTPMMHDRHGAGWREQVHSNSEQSGALARPSTENQGTLTSSHKPGSLGSQPFRPAAGLPTPSVTPKGRLLSKPPSFAQHARNSRAVVTILPDPPAAQGAPSLKRAGRGQRAEWVANILGPSATSVAFTIPRPNSEQAGVVVMRQKVSEVLPAETVMQRVLRHPMHDLSSERFLSTVEVFTGEDPVQQRLLCRMNYVDPSLSIQVPDATNFVKIKYAHAEKARVVAAASAGVRESVVPQSSSQSSNVGGGDNTGIYRGNPNLRLFKELGSKSLVENNAGLQYRAGAVSSTTASTVAFQRLNPLSPDRAPEWLLYQQLFGTYRSLTPRMIEVTTIDHLMACASERFFIRMEYRYDKCLERAAQQCANLQLRQDMAGRFFKDMYVLSDFQEALVDELEARYGYPELVGKTLYEILCYLDAVVEKDSVLAAYLDVIRGFVSPAQVHFVSYMLYHLSYCWPSADPTASVSADDVRTVFDYIYRNASALLVIDPEDVFKDYNIASRSAPLTFVSMRQFLASAMAHIEEPLLLLLHGRFHAHTQRRATDEITWDTYETVVTRCGRMKEERRSLVRFLASGLGVNRPTFPSLQQVTFLAASAWCSNLWA</sequence>
<dbReference type="eggNOG" id="ENOG502RVT0">
    <property type="taxonomic scope" value="Eukaryota"/>
</dbReference>
<feature type="compositionally biased region" description="Polar residues" evidence="2">
    <location>
        <begin position="616"/>
        <end position="634"/>
    </location>
</feature>
<dbReference type="RefSeq" id="XP_010702703.1">
    <property type="nucleotide sequence ID" value="XM_010704401.1"/>
</dbReference>
<evidence type="ECO:0000256" key="2">
    <source>
        <dbReference type="SAM" id="MobiDB-lite"/>
    </source>
</evidence>
<keyword evidence="1" id="KW-0175">Coiled coil</keyword>
<feature type="region of interest" description="Disordered" evidence="2">
    <location>
        <begin position="585"/>
        <end position="659"/>
    </location>
</feature>
<dbReference type="GeneID" id="22578782"/>
<feature type="compositionally biased region" description="Basic and acidic residues" evidence="2">
    <location>
        <begin position="244"/>
        <end position="262"/>
    </location>
</feature>
<feature type="signal peptide" evidence="3">
    <location>
        <begin position="1"/>
        <end position="18"/>
    </location>
</feature>
<evidence type="ECO:0008006" key="6">
    <source>
        <dbReference type="Google" id="ProtNLM"/>
    </source>
</evidence>
<evidence type="ECO:0000313" key="5">
    <source>
        <dbReference type="Proteomes" id="UP000063063"/>
    </source>
</evidence>
<dbReference type="VEuPathDB" id="TriTrypDB:LPMP_342770"/>
<proteinExistence type="predicted"/>
<reference evidence="4 5" key="1">
    <citation type="journal article" date="2015" name="Sci. Rep.">
        <title>The genome of Leishmania panamensis: insights into genomics of the L. (Viannia) subgenus.</title>
        <authorList>
            <person name="Llanes A."/>
            <person name="Restrepo C.M."/>
            <person name="Vecchio G.D."/>
            <person name="Anguizola F.J."/>
            <person name="Lleonart R."/>
        </authorList>
    </citation>
    <scope>NUCLEOTIDE SEQUENCE [LARGE SCALE GENOMIC DNA]</scope>
    <source>
        <strain evidence="4 5">MHOM/PA/94/PSC-1</strain>
    </source>
</reference>
<feature type="region of interest" description="Disordered" evidence="2">
    <location>
        <begin position="229"/>
        <end position="262"/>
    </location>
</feature>
<accession>A0A088S0H0</accession>
<dbReference type="Proteomes" id="UP000063063">
    <property type="component" value="Chromosome 34"/>
</dbReference>
<feature type="chain" id="PRO_5001839205" description="Translin-associated factor X-interacting protein 1 N-terminal domain-containing protein" evidence="3">
    <location>
        <begin position="19"/>
        <end position="1186"/>
    </location>
</feature>
<feature type="compositionally biased region" description="Polar residues" evidence="2">
    <location>
        <begin position="229"/>
        <end position="242"/>
    </location>
</feature>
<keyword evidence="3" id="KW-0732">Signal</keyword>
<name>A0A088S0H0_LEIPA</name>
<evidence type="ECO:0000256" key="3">
    <source>
        <dbReference type="SAM" id="SignalP"/>
    </source>
</evidence>
<protein>
    <recommendedName>
        <fullName evidence="6">Translin-associated factor X-interacting protein 1 N-terminal domain-containing protein</fullName>
    </recommendedName>
</protein>
<organism evidence="4 5">
    <name type="scientific">Leishmania panamensis</name>
    <dbReference type="NCBI Taxonomy" id="5679"/>
    <lineage>
        <taxon>Eukaryota</taxon>
        <taxon>Discoba</taxon>
        <taxon>Euglenozoa</taxon>
        <taxon>Kinetoplastea</taxon>
        <taxon>Metakinetoplastina</taxon>
        <taxon>Trypanosomatida</taxon>
        <taxon>Trypanosomatidae</taxon>
        <taxon>Leishmaniinae</taxon>
        <taxon>Leishmania</taxon>
        <taxon>Leishmania guyanensis species complex</taxon>
    </lineage>
</organism>
<dbReference type="AlphaFoldDB" id="A0A088S0H0"/>
<dbReference type="EMBL" id="CP009403">
    <property type="protein sequence ID" value="AIO01903.1"/>
    <property type="molecule type" value="Genomic_DNA"/>
</dbReference>
<evidence type="ECO:0000313" key="4">
    <source>
        <dbReference type="EMBL" id="AIO01903.1"/>
    </source>
</evidence>
<evidence type="ECO:0000256" key="1">
    <source>
        <dbReference type="SAM" id="Coils"/>
    </source>
</evidence>
<feature type="coiled-coil region" evidence="1">
    <location>
        <begin position="307"/>
        <end position="373"/>
    </location>
</feature>
<dbReference type="OrthoDB" id="272480at2759"/>
<gene>
    <name evidence="4" type="ORF">LPMP_342770</name>
</gene>
<dbReference type="VEuPathDB" id="TriTrypDB:LPAL13_340033900"/>